<sequence>MLTLPFYDVSFQYLLNNIPGLTFEARMNPMFNNASLAQIKRFLLPSKYISHQNSNISLDNIRLKQFDSRLAWPNCTPKIRNQELCGSCWAFSAVNSFSDRLCVKSNTYFALSEQFLISCDQYNEGCEGGYLKNANQFLQRTGVPSLNCVQYVSGGGESFICPVKCDDGNEMELQTSKGFKVVFGEGQMKENILKGPIQVQFAVYQDFMYYYKGIYQHVAGNEIGGHAVVAIGWGIERGTPYWICRNSWGAEWGENGYFRITRGNNECEIETEAFAVQV</sequence>
<dbReference type="InterPro" id="IPR025660">
    <property type="entry name" value="Pept_his_AS"/>
</dbReference>
<evidence type="ECO:0000256" key="2">
    <source>
        <dbReference type="ARBA" id="ARBA00023157"/>
    </source>
</evidence>
<dbReference type="EMBL" id="CAXDID020000158">
    <property type="protein sequence ID" value="CAL6043727.1"/>
    <property type="molecule type" value="Genomic_DNA"/>
</dbReference>
<evidence type="ECO:0000313" key="5">
    <source>
        <dbReference type="EMBL" id="CAI9938834.1"/>
    </source>
</evidence>
<evidence type="ECO:0000313" key="4">
    <source>
        <dbReference type="EMBL" id="CAI9938823.1"/>
    </source>
</evidence>
<dbReference type="EMBL" id="CATOUU010000657">
    <property type="protein sequence ID" value="CAI9938834.1"/>
    <property type="molecule type" value="Genomic_DNA"/>
</dbReference>
<name>A0AA86PKF1_9EUKA</name>
<dbReference type="GO" id="GO:0008234">
    <property type="term" value="F:cysteine-type peptidase activity"/>
    <property type="evidence" value="ECO:0007669"/>
    <property type="project" value="InterPro"/>
</dbReference>
<dbReference type="GO" id="GO:0006508">
    <property type="term" value="P:proteolysis"/>
    <property type="evidence" value="ECO:0007669"/>
    <property type="project" value="InterPro"/>
</dbReference>
<proteinExistence type="inferred from homology"/>
<dbReference type="EMBL" id="CATOUU010000657">
    <property type="protein sequence ID" value="CAI9938823.1"/>
    <property type="molecule type" value="Genomic_DNA"/>
</dbReference>
<dbReference type="PRINTS" id="PR00705">
    <property type="entry name" value="PAPAIN"/>
</dbReference>
<dbReference type="InterPro" id="IPR000668">
    <property type="entry name" value="Peptidase_C1A_C"/>
</dbReference>
<accession>A0AA86PKF1</accession>
<protein>
    <submittedName>
        <fullName evidence="4">Cathepsin B</fullName>
    </submittedName>
    <submittedName>
        <fullName evidence="6">Cathepsin_B</fullName>
    </submittedName>
</protein>
<dbReference type="AlphaFoldDB" id="A0AA86PKF1"/>
<evidence type="ECO:0000256" key="1">
    <source>
        <dbReference type="ARBA" id="ARBA00008455"/>
    </source>
</evidence>
<dbReference type="CDD" id="cd02620">
    <property type="entry name" value="Peptidase_C1A_CathepsinB"/>
    <property type="match status" value="1"/>
</dbReference>
<dbReference type="PROSITE" id="PS00640">
    <property type="entry name" value="THIOL_PROTEASE_ASN"/>
    <property type="match status" value="1"/>
</dbReference>
<gene>
    <name evidence="4" type="ORF">HINF_LOCUS26468</name>
    <name evidence="5" type="ORF">HINF_LOCUS26479</name>
    <name evidence="6" type="ORF">HINF_LOCUS40213</name>
    <name evidence="7" type="ORF">HINF_LOCUS40224</name>
</gene>
<comment type="caution">
    <text evidence="4">The sequence shown here is derived from an EMBL/GenBank/DDBJ whole genome shotgun (WGS) entry which is preliminary data.</text>
</comment>
<keyword evidence="8" id="KW-1185">Reference proteome</keyword>
<evidence type="ECO:0000313" key="8">
    <source>
        <dbReference type="Proteomes" id="UP001642409"/>
    </source>
</evidence>
<dbReference type="PROSITE" id="PS00639">
    <property type="entry name" value="THIOL_PROTEASE_HIS"/>
    <property type="match status" value="1"/>
</dbReference>
<evidence type="ECO:0000313" key="6">
    <source>
        <dbReference type="EMBL" id="CAL6043727.1"/>
    </source>
</evidence>
<keyword evidence="2" id="KW-1015">Disulfide bond</keyword>
<dbReference type="SMART" id="SM00645">
    <property type="entry name" value="Pept_C1"/>
    <property type="match status" value="1"/>
</dbReference>
<feature type="domain" description="Peptidase C1A papain C-terminal" evidence="3">
    <location>
        <begin position="62"/>
        <end position="277"/>
    </location>
</feature>
<dbReference type="InterPro" id="IPR025661">
    <property type="entry name" value="Pept_asp_AS"/>
</dbReference>
<evidence type="ECO:0000313" key="7">
    <source>
        <dbReference type="EMBL" id="CAL6043749.1"/>
    </source>
</evidence>
<dbReference type="Proteomes" id="UP001642409">
    <property type="component" value="Unassembled WGS sequence"/>
</dbReference>
<dbReference type="SUPFAM" id="SSF54001">
    <property type="entry name" value="Cysteine proteinases"/>
    <property type="match status" value="1"/>
</dbReference>
<evidence type="ECO:0000259" key="3">
    <source>
        <dbReference type="SMART" id="SM00645"/>
    </source>
</evidence>
<reference evidence="6 8" key="2">
    <citation type="submission" date="2024-07" db="EMBL/GenBank/DDBJ databases">
        <authorList>
            <person name="Akdeniz Z."/>
        </authorList>
    </citation>
    <scope>NUCLEOTIDE SEQUENCE [LARGE SCALE GENOMIC DNA]</scope>
</reference>
<dbReference type="EMBL" id="CAXDID020000158">
    <property type="protein sequence ID" value="CAL6043749.1"/>
    <property type="molecule type" value="Genomic_DNA"/>
</dbReference>
<organism evidence="4">
    <name type="scientific">Hexamita inflata</name>
    <dbReference type="NCBI Taxonomy" id="28002"/>
    <lineage>
        <taxon>Eukaryota</taxon>
        <taxon>Metamonada</taxon>
        <taxon>Diplomonadida</taxon>
        <taxon>Hexamitidae</taxon>
        <taxon>Hexamitinae</taxon>
        <taxon>Hexamita</taxon>
    </lineage>
</organism>
<dbReference type="InterPro" id="IPR000169">
    <property type="entry name" value="Pept_cys_AS"/>
</dbReference>
<dbReference type="InterPro" id="IPR038765">
    <property type="entry name" value="Papain-like_cys_pep_sf"/>
</dbReference>
<dbReference type="Gene3D" id="3.90.70.10">
    <property type="entry name" value="Cysteine proteinases"/>
    <property type="match status" value="1"/>
</dbReference>
<reference evidence="4" key="1">
    <citation type="submission" date="2023-06" db="EMBL/GenBank/DDBJ databases">
        <authorList>
            <person name="Kurt Z."/>
        </authorList>
    </citation>
    <scope>NUCLEOTIDE SEQUENCE</scope>
</reference>
<dbReference type="Pfam" id="PF00112">
    <property type="entry name" value="Peptidase_C1"/>
    <property type="match status" value="1"/>
</dbReference>
<dbReference type="PANTHER" id="PTHR12411">
    <property type="entry name" value="CYSTEINE PROTEASE FAMILY C1-RELATED"/>
    <property type="match status" value="1"/>
</dbReference>
<dbReference type="InterPro" id="IPR013128">
    <property type="entry name" value="Peptidase_C1A"/>
</dbReference>
<comment type="similarity">
    <text evidence="1">Belongs to the peptidase C1 family.</text>
</comment>
<dbReference type="PROSITE" id="PS00139">
    <property type="entry name" value="THIOL_PROTEASE_CYS"/>
    <property type="match status" value="1"/>
</dbReference>